<keyword evidence="1" id="KW-0812">Transmembrane</keyword>
<gene>
    <name evidence="2" type="ORF">CLV83_4281</name>
</gene>
<reference evidence="2 3" key="1">
    <citation type="submission" date="2019-03" db="EMBL/GenBank/DDBJ databases">
        <title>Genomic Encyclopedia of Archaeal and Bacterial Type Strains, Phase II (KMG-II): from individual species to whole genera.</title>
        <authorList>
            <person name="Goeker M."/>
        </authorList>
    </citation>
    <scope>NUCLEOTIDE SEQUENCE [LARGE SCALE GENOMIC DNA]</scope>
    <source>
        <strain evidence="2 3">DSM 27697</strain>
    </source>
</reference>
<dbReference type="RefSeq" id="WP_132297567.1">
    <property type="nucleotide sequence ID" value="NZ_SMFU01000014.1"/>
</dbReference>
<dbReference type="OrthoDB" id="7068170at2"/>
<keyword evidence="1" id="KW-0472">Membrane</keyword>
<evidence type="ECO:0000313" key="3">
    <source>
        <dbReference type="Proteomes" id="UP000294546"/>
    </source>
</evidence>
<dbReference type="AlphaFoldDB" id="A0A4R1G7Z2"/>
<dbReference type="EMBL" id="SMFU01000014">
    <property type="protein sequence ID" value="TCK02585.1"/>
    <property type="molecule type" value="Genomic_DNA"/>
</dbReference>
<evidence type="ECO:0000313" key="2">
    <source>
        <dbReference type="EMBL" id="TCK02585.1"/>
    </source>
</evidence>
<accession>A0A4R1G7Z2</accession>
<protein>
    <submittedName>
        <fullName evidence="2">Uncharacterized protein</fullName>
    </submittedName>
</protein>
<feature type="transmembrane region" description="Helical" evidence="1">
    <location>
        <begin position="43"/>
        <end position="61"/>
    </location>
</feature>
<sequence>MYEVMDGLISIAGGSYAYLAAVGKIQISKSEEKTEKWRAKYGMLVKILAPILIAFGVFRLSRSFLGIA</sequence>
<comment type="caution">
    <text evidence="2">The sequence shown here is derived from an EMBL/GenBank/DDBJ whole genome shotgun (WGS) entry which is preliminary data.</text>
</comment>
<proteinExistence type="predicted"/>
<organism evidence="2 3">
    <name type="scientific">Marinobacterium mangrovicola</name>
    <dbReference type="NCBI Taxonomy" id="1476959"/>
    <lineage>
        <taxon>Bacteria</taxon>
        <taxon>Pseudomonadati</taxon>
        <taxon>Pseudomonadota</taxon>
        <taxon>Gammaproteobacteria</taxon>
        <taxon>Oceanospirillales</taxon>
        <taxon>Oceanospirillaceae</taxon>
        <taxon>Marinobacterium</taxon>
    </lineage>
</organism>
<evidence type="ECO:0000256" key="1">
    <source>
        <dbReference type="SAM" id="Phobius"/>
    </source>
</evidence>
<name>A0A4R1G7Z2_9GAMM</name>
<keyword evidence="3" id="KW-1185">Reference proteome</keyword>
<keyword evidence="1" id="KW-1133">Transmembrane helix</keyword>
<dbReference type="Proteomes" id="UP000294546">
    <property type="component" value="Unassembled WGS sequence"/>
</dbReference>